<proteinExistence type="inferred from homology"/>
<comment type="similarity">
    <text evidence="2 11">Belongs to the 'phage' integrase family. XerC subfamily.</text>
</comment>
<keyword evidence="6 11" id="KW-0159">Chromosome partition</keyword>
<feature type="active site" evidence="11">
    <location>
        <position position="253"/>
    </location>
</feature>
<dbReference type="CDD" id="cd00798">
    <property type="entry name" value="INT_XerDC_C"/>
    <property type="match status" value="1"/>
</dbReference>
<keyword evidence="5 11" id="KW-0132">Cell division</keyword>
<name>A0A0M0KJG6_ALKHA</name>
<dbReference type="NCBIfam" id="NF001399">
    <property type="entry name" value="PRK00283.1"/>
    <property type="match status" value="1"/>
</dbReference>
<feature type="active site" evidence="11">
    <location>
        <position position="151"/>
    </location>
</feature>
<evidence type="ECO:0000256" key="10">
    <source>
        <dbReference type="ARBA" id="ARBA00023306"/>
    </source>
</evidence>
<evidence type="ECO:0000256" key="11">
    <source>
        <dbReference type="HAMAP-Rule" id="MF_01808"/>
    </source>
</evidence>
<dbReference type="GO" id="GO:0007059">
    <property type="term" value="P:chromosome segregation"/>
    <property type="evidence" value="ECO:0007669"/>
    <property type="project" value="UniProtKB-UniRule"/>
</dbReference>
<dbReference type="GO" id="GO:0003677">
    <property type="term" value="F:DNA binding"/>
    <property type="evidence" value="ECO:0007669"/>
    <property type="project" value="UniProtKB-UniRule"/>
</dbReference>
<evidence type="ECO:0000259" key="14">
    <source>
        <dbReference type="PROSITE" id="PS51900"/>
    </source>
</evidence>
<dbReference type="InterPro" id="IPR023009">
    <property type="entry name" value="Tyrosine_recombinase_XerC/XerD"/>
</dbReference>
<dbReference type="GO" id="GO:0009037">
    <property type="term" value="F:tyrosine-based site-specific recombinase activity"/>
    <property type="evidence" value="ECO:0007669"/>
    <property type="project" value="UniProtKB-UniRule"/>
</dbReference>
<dbReference type="InterPro" id="IPR013762">
    <property type="entry name" value="Integrase-like_cat_sf"/>
</dbReference>
<evidence type="ECO:0000256" key="8">
    <source>
        <dbReference type="ARBA" id="ARBA00023125"/>
    </source>
</evidence>
<keyword evidence="7 11" id="KW-0229">DNA integration</keyword>
<dbReference type="GO" id="GO:0005737">
    <property type="term" value="C:cytoplasm"/>
    <property type="evidence" value="ECO:0007669"/>
    <property type="project" value="UniProtKB-SubCell"/>
</dbReference>
<dbReference type="PANTHER" id="PTHR30349">
    <property type="entry name" value="PHAGE INTEGRASE-RELATED"/>
    <property type="match status" value="1"/>
</dbReference>
<keyword evidence="10 11" id="KW-0131">Cell cycle</keyword>
<gene>
    <name evidence="11" type="primary">xerC</name>
    <name evidence="15" type="ORF">AMD02_07665</name>
</gene>
<evidence type="ECO:0000256" key="1">
    <source>
        <dbReference type="ARBA" id="ARBA00004496"/>
    </source>
</evidence>
<dbReference type="NCBIfam" id="TIGR02224">
    <property type="entry name" value="recomb_XerC"/>
    <property type="match status" value="1"/>
</dbReference>
<feature type="domain" description="Core-binding (CB)" evidence="14">
    <location>
        <begin position="4"/>
        <end position="90"/>
    </location>
</feature>
<dbReference type="GO" id="GO:0006313">
    <property type="term" value="P:DNA transposition"/>
    <property type="evidence" value="ECO:0007669"/>
    <property type="project" value="UniProtKB-UniRule"/>
</dbReference>
<dbReference type="Pfam" id="PF00589">
    <property type="entry name" value="Phage_integrase"/>
    <property type="match status" value="1"/>
</dbReference>
<keyword evidence="9 11" id="KW-0233">DNA recombination</keyword>
<dbReference type="InterPro" id="IPR044068">
    <property type="entry name" value="CB"/>
</dbReference>
<reference evidence="15" key="1">
    <citation type="submission" date="2015-08" db="EMBL/GenBank/DDBJ databases">
        <title>Complete DNA Sequence of Pseudomonas syringae pv. actinidiae, the Causal Agent of Kiwifruit Canker Disease.</title>
        <authorList>
            <person name="Rikkerink E.H.A."/>
            <person name="Fineran P.C."/>
        </authorList>
    </citation>
    <scope>NUCLEOTIDE SEQUENCE</scope>
    <source>
        <strain evidence="15">DSM 13666</strain>
    </source>
</reference>
<sequence length="304" mass="35176">MVEIRNDQWVSAFLLYLKMEKNHSPHTIINYELDLRHFRDFMEQQSIPSFAAVSYAFVRHYLTVLYEQEYARSTVSRKLSTLRSFYQFLVREKWVMENPFLLAHTPKGVKKLPSFLYEEEMEQLLDALNGDSPLQLRNRALFETIYASGLRVSECCGLKLQDVDLSLGTVFVFGKGRKERYVPIGSFACDAIQEYIENGREKLLKKSKSVDLPGDLFLNYRGGPLTERGVRKILHQALDQAALSTRVSPHSLRHSFATHLLNNGADLRVVQDLLGHENLSTTQVYTHVTKDRLRDVYRTHHPRA</sequence>
<dbReference type="NCBIfam" id="NF040815">
    <property type="entry name" value="recomb_XerA_Arch"/>
    <property type="match status" value="1"/>
</dbReference>
<dbReference type="SUPFAM" id="SSF56349">
    <property type="entry name" value="DNA breaking-rejoining enzymes"/>
    <property type="match status" value="1"/>
</dbReference>
<dbReference type="InterPro" id="IPR004107">
    <property type="entry name" value="Integrase_SAM-like_N"/>
</dbReference>
<comment type="subcellular location">
    <subcellularLocation>
        <location evidence="1 11">Cytoplasm</location>
    </subcellularLocation>
</comment>
<evidence type="ECO:0000256" key="12">
    <source>
        <dbReference type="NCBIfam" id="TIGR02224"/>
    </source>
</evidence>
<dbReference type="EMBL" id="LILD01000001">
    <property type="protein sequence ID" value="KOO38757.1"/>
    <property type="molecule type" value="Genomic_DNA"/>
</dbReference>
<dbReference type="PANTHER" id="PTHR30349:SF77">
    <property type="entry name" value="TYROSINE RECOMBINASE XERC"/>
    <property type="match status" value="1"/>
</dbReference>
<dbReference type="NCBIfam" id="TIGR02225">
    <property type="entry name" value="recomb_XerD"/>
    <property type="match status" value="1"/>
</dbReference>
<dbReference type="HAMAP" id="MF_01808">
    <property type="entry name" value="Recomb_XerC_XerD"/>
    <property type="match status" value="1"/>
</dbReference>
<dbReference type="AlphaFoldDB" id="A0A0M0KJG6"/>
<dbReference type="PROSITE" id="PS51900">
    <property type="entry name" value="CB"/>
    <property type="match status" value="1"/>
</dbReference>
<comment type="similarity">
    <text evidence="3">Belongs to the 'phage' integrase family. XerD subfamily.</text>
</comment>
<keyword evidence="8 11" id="KW-0238">DNA-binding</keyword>
<accession>A0A4Y7X0S4</accession>
<dbReference type="Gene3D" id="1.10.443.10">
    <property type="entry name" value="Intergrase catalytic core"/>
    <property type="match status" value="1"/>
</dbReference>
<dbReference type="PROSITE" id="PS51898">
    <property type="entry name" value="TYR_RECOMBINASE"/>
    <property type="match status" value="1"/>
</dbReference>
<protein>
    <recommendedName>
        <fullName evidence="11 12">Tyrosine recombinase XerC</fullName>
    </recommendedName>
</protein>
<dbReference type="InterPro" id="IPR010998">
    <property type="entry name" value="Integrase_recombinase_N"/>
</dbReference>
<comment type="caution">
    <text evidence="15">The sequence shown here is derived from an EMBL/GenBank/DDBJ whole genome shotgun (WGS) entry which is preliminary data.</text>
</comment>
<evidence type="ECO:0000256" key="9">
    <source>
        <dbReference type="ARBA" id="ARBA00023172"/>
    </source>
</evidence>
<feature type="active site" evidence="11">
    <location>
        <position position="175"/>
    </location>
</feature>
<evidence type="ECO:0000313" key="15">
    <source>
        <dbReference type="EMBL" id="KOO38757.1"/>
    </source>
</evidence>
<organism evidence="15">
    <name type="scientific">Halalkalibacterium halodurans</name>
    <name type="common">Bacillus halodurans</name>
    <dbReference type="NCBI Taxonomy" id="86665"/>
    <lineage>
        <taxon>Bacteria</taxon>
        <taxon>Bacillati</taxon>
        <taxon>Bacillota</taxon>
        <taxon>Bacilli</taxon>
        <taxon>Bacillales</taxon>
        <taxon>Bacillaceae</taxon>
        <taxon>Halalkalibacterium (ex Joshi et al. 2022)</taxon>
    </lineage>
</organism>
<evidence type="ECO:0000256" key="4">
    <source>
        <dbReference type="ARBA" id="ARBA00022490"/>
    </source>
</evidence>
<evidence type="ECO:0000256" key="3">
    <source>
        <dbReference type="ARBA" id="ARBA00010450"/>
    </source>
</evidence>
<feature type="domain" description="Tyr recombinase" evidence="13">
    <location>
        <begin position="111"/>
        <end position="298"/>
    </location>
</feature>
<evidence type="ECO:0000256" key="2">
    <source>
        <dbReference type="ARBA" id="ARBA00006657"/>
    </source>
</evidence>
<dbReference type="PATRIC" id="fig|136160.3.peg.1858"/>
<keyword evidence="4 11" id="KW-0963">Cytoplasm</keyword>
<evidence type="ECO:0000256" key="6">
    <source>
        <dbReference type="ARBA" id="ARBA00022829"/>
    </source>
</evidence>
<dbReference type="InterPro" id="IPR011010">
    <property type="entry name" value="DNA_brk_join_enz"/>
</dbReference>
<dbReference type="InterPro" id="IPR050090">
    <property type="entry name" value="Tyrosine_recombinase_XerCD"/>
</dbReference>
<feature type="active site" description="O-(3'-phospho-DNA)-tyrosine intermediate" evidence="11">
    <location>
        <position position="285"/>
    </location>
</feature>
<comment type="subunit">
    <text evidence="11">Forms a cyclic heterotetrameric complex composed of two molecules of XerC and two molecules of XerD.</text>
</comment>
<evidence type="ECO:0000256" key="7">
    <source>
        <dbReference type="ARBA" id="ARBA00022908"/>
    </source>
</evidence>
<evidence type="ECO:0000259" key="13">
    <source>
        <dbReference type="PROSITE" id="PS51898"/>
    </source>
</evidence>
<dbReference type="InterPro" id="IPR011932">
    <property type="entry name" value="Recomb_XerD"/>
</dbReference>
<feature type="active site" evidence="11">
    <location>
        <position position="276"/>
    </location>
</feature>
<dbReference type="RefSeq" id="WP_053430945.1">
    <property type="nucleotide sequence ID" value="NZ_CP040441.1"/>
</dbReference>
<comment type="function">
    <text evidence="11">Site-specific tyrosine recombinase, which acts by catalyzing the cutting and rejoining of the recombining DNA molecules. The XerC-XerD complex is essential to convert dimers of the bacterial chromosome into monomers to permit their segregation at cell division. It also contributes to the segregational stability of plasmids.</text>
</comment>
<dbReference type="GeneID" id="87597986"/>
<dbReference type="InterPro" id="IPR002104">
    <property type="entry name" value="Integrase_catalytic"/>
</dbReference>
<feature type="active site" evidence="11">
    <location>
        <position position="250"/>
    </location>
</feature>
<dbReference type="Pfam" id="PF02899">
    <property type="entry name" value="Phage_int_SAM_1"/>
    <property type="match status" value="1"/>
</dbReference>
<dbReference type="InterPro" id="IPR011931">
    <property type="entry name" value="Recomb_XerC"/>
</dbReference>
<accession>A0A0M0KJG6</accession>
<dbReference type="GO" id="GO:0051301">
    <property type="term" value="P:cell division"/>
    <property type="evidence" value="ECO:0007669"/>
    <property type="project" value="UniProtKB-UniRule"/>
</dbReference>
<dbReference type="Gene3D" id="1.10.150.130">
    <property type="match status" value="1"/>
</dbReference>
<evidence type="ECO:0000256" key="5">
    <source>
        <dbReference type="ARBA" id="ARBA00022618"/>
    </source>
</evidence>